<dbReference type="Gene3D" id="3.40.50.1000">
    <property type="entry name" value="HAD superfamily/HAD-like"/>
    <property type="match status" value="1"/>
</dbReference>
<name>I5B4G2_9BACT</name>
<dbReference type="SUPFAM" id="SSF56784">
    <property type="entry name" value="HAD-like"/>
    <property type="match status" value="1"/>
</dbReference>
<dbReference type="Proteomes" id="UP000005778">
    <property type="component" value="Chromosome"/>
</dbReference>
<dbReference type="eggNOG" id="COG0561">
    <property type="taxonomic scope" value="Bacteria"/>
</dbReference>
<dbReference type="AlphaFoldDB" id="I5B4G2"/>
<accession>I5B4G2</accession>
<dbReference type="HOGENOM" id="CLU_044146_1_2_7"/>
<dbReference type="InterPro" id="IPR036412">
    <property type="entry name" value="HAD-like_sf"/>
</dbReference>
<dbReference type="Gene3D" id="3.30.1240.10">
    <property type="match status" value="1"/>
</dbReference>
<reference evidence="1 2" key="1">
    <citation type="submission" date="2011-09" db="EMBL/GenBank/DDBJ databases">
        <authorList>
            <consortium name="US DOE Joint Genome Institute (JGI-PGF)"/>
            <person name="Lucas S."/>
            <person name="Han J."/>
            <person name="Lapidus A."/>
            <person name="Cheng J.-F."/>
            <person name="Goodwin L."/>
            <person name="Pitluck S."/>
            <person name="Peters L."/>
            <person name="Land M.L."/>
            <person name="Hauser L."/>
            <person name="Orellana R."/>
            <person name="Lovley D."/>
            <person name="Woyke T.J."/>
        </authorList>
    </citation>
    <scope>NUCLEOTIDE SEQUENCE [LARGE SCALE GENOMIC DNA]</scope>
    <source>
        <strain evidence="1 2">2ac9</strain>
    </source>
</reference>
<reference evidence="1 2" key="2">
    <citation type="submission" date="2012-02" db="EMBL/GenBank/DDBJ databases">
        <title>Improved High-Quality Draft sequence of Desulfobacter postgatei 2ac9.</title>
        <authorList>
            <consortium name="US DOE Joint Genome Institute"/>
            <person name="Lucas S."/>
            <person name="Han J."/>
            <person name="Lapidus A."/>
            <person name="Cheng J.-F."/>
            <person name="Goodwin L."/>
            <person name="Pitluck S."/>
            <person name="Peters L."/>
            <person name="Ovchinnikova G."/>
            <person name="Held B."/>
            <person name="Detter J.C."/>
            <person name="Han C."/>
            <person name="Tapia R."/>
            <person name="Land M."/>
            <person name="Hauser L."/>
            <person name="Kyrpides N."/>
            <person name="Ivanova N."/>
            <person name="Pagani I."/>
            <person name="Orellana R."/>
            <person name="Lovley D."/>
            <person name="Woyke T."/>
        </authorList>
    </citation>
    <scope>NUCLEOTIDE SEQUENCE [LARGE SCALE GENOMIC DNA]</scope>
    <source>
        <strain evidence="1 2">2ac9</strain>
    </source>
</reference>
<dbReference type="GO" id="GO:0005829">
    <property type="term" value="C:cytosol"/>
    <property type="evidence" value="ECO:0007669"/>
    <property type="project" value="TreeGrafter"/>
</dbReference>
<dbReference type="STRING" id="879212.DespoDRAFT_02529"/>
<dbReference type="PANTHER" id="PTHR10000">
    <property type="entry name" value="PHOSPHOSERINE PHOSPHATASE"/>
    <property type="match status" value="1"/>
</dbReference>
<dbReference type="InterPro" id="IPR023214">
    <property type="entry name" value="HAD_sf"/>
</dbReference>
<dbReference type="EMBL" id="CM001488">
    <property type="protein sequence ID" value="EIM64375.1"/>
    <property type="molecule type" value="Genomic_DNA"/>
</dbReference>
<sequence>MPAMFITDFDGTLLTDDMRIRSRDLETLAGLRSAGVITVIATGRSLYSFRRALKHMDFHPEDLPLDYLIFSTGAGIMAWPGDRLIRSSSIPEEGVLEISACFDRFGFDYMIHKAIPDTSSFLFKFTSGDNPDFERRMAMYSNFATPLEAETTIYEQSTQVLAIVPGRFPWAHLDALRRELAGFSVIPATSPLDHKSSWIEVFPFGVSKRASSQWLARHLGVDRGMVTAVGNDYNDEDLLDWASQGFLLNNSPDAMKNKFISLGSNNECGVSEAAKMAGLLR</sequence>
<organism evidence="1 2">
    <name type="scientific">Desulfobacter postgatei 2ac9</name>
    <dbReference type="NCBI Taxonomy" id="879212"/>
    <lineage>
        <taxon>Bacteria</taxon>
        <taxon>Pseudomonadati</taxon>
        <taxon>Thermodesulfobacteriota</taxon>
        <taxon>Desulfobacteria</taxon>
        <taxon>Desulfobacterales</taxon>
        <taxon>Desulfobacteraceae</taxon>
        <taxon>Desulfobacter</taxon>
    </lineage>
</organism>
<dbReference type="GO" id="GO:0000287">
    <property type="term" value="F:magnesium ion binding"/>
    <property type="evidence" value="ECO:0007669"/>
    <property type="project" value="TreeGrafter"/>
</dbReference>
<proteinExistence type="predicted"/>
<evidence type="ECO:0000313" key="2">
    <source>
        <dbReference type="Proteomes" id="UP000005778"/>
    </source>
</evidence>
<dbReference type="Pfam" id="PF08282">
    <property type="entry name" value="Hydrolase_3"/>
    <property type="match status" value="1"/>
</dbReference>
<keyword evidence="1" id="KW-0378">Hydrolase</keyword>
<gene>
    <name evidence="1" type="ORF">DespoDRAFT_02529</name>
</gene>
<dbReference type="PANTHER" id="PTHR10000:SF8">
    <property type="entry name" value="HAD SUPERFAMILY HYDROLASE-LIKE, TYPE 3"/>
    <property type="match status" value="1"/>
</dbReference>
<dbReference type="RefSeq" id="WP_004073924.1">
    <property type="nucleotide sequence ID" value="NZ_CM001488.1"/>
</dbReference>
<keyword evidence="2" id="KW-1185">Reference proteome</keyword>
<evidence type="ECO:0000313" key="1">
    <source>
        <dbReference type="EMBL" id="EIM64375.1"/>
    </source>
</evidence>
<dbReference type="GO" id="GO:0016791">
    <property type="term" value="F:phosphatase activity"/>
    <property type="evidence" value="ECO:0007669"/>
    <property type="project" value="UniProtKB-ARBA"/>
</dbReference>
<protein>
    <submittedName>
        <fullName evidence="1">Putative HAD superfamily hydrolase</fullName>
    </submittedName>
</protein>